<reference evidence="2" key="1">
    <citation type="journal article" date="2019" name="MBio">
        <title>Virus Genomes from Deep Sea Sediments Expand the Ocean Megavirome and Support Independent Origins of Viral Gigantism.</title>
        <authorList>
            <person name="Backstrom D."/>
            <person name="Yutin N."/>
            <person name="Jorgensen S.L."/>
            <person name="Dharamshi J."/>
            <person name="Homa F."/>
            <person name="Zaremba-Niedwiedzka K."/>
            <person name="Spang A."/>
            <person name="Wolf Y.I."/>
            <person name="Koonin E.V."/>
            <person name="Ettema T.J."/>
        </authorList>
    </citation>
    <scope>NUCLEOTIDE SEQUENCE</scope>
</reference>
<accession>A0A481Z6V4</accession>
<keyword evidence="1" id="KW-0472">Membrane</keyword>
<feature type="transmembrane region" description="Helical" evidence="1">
    <location>
        <begin position="20"/>
        <end position="37"/>
    </location>
</feature>
<sequence length="68" mass="7305">MIKTTGNYIVRIGGKLIGRIAKWGFWTVITIFGPGPIISVVGVPGLVAGAVISQTGLIEYYTKKILTR</sequence>
<proteinExistence type="predicted"/>
<organism evidence="2">
    <name type="scientific">Pithovirus LCPAC302</name>
    <dbReference type="NCBI Taxonomy" id="2506593"/>
    <lineage>
        <taxon>Viruses</taxon>
        <taxon>Pithoviruses</taxon>
    </lineage>
</organism>
<gene>
    <name evidence="2" type="ORF">LCPAC302_01980</name>
</gene>
<protein>
    <recommendedName>
        <fullName evidence="3">Transmembrane protein</fullName>
    </recommendedName>
</protein>
<dbReference type="EMBL" id="MK500548">
    <property type="protein sequence ID" value="QBK91578.1"/>
    <property type="molecule type" value="Genomic_DNA"/>
</dbReference>
<evidence type="ECO:0000313" key="2">
    <source>
        <dbReference type="EMBL" id="QBK91578.1"/>
    </source>
</evidence>
<evidence type="ECO:0008006" key="3">
    <source>
        <dbReference type="Google" id="ProtNLM"/>
    </source>
</evidence>
<keyword evidence="1" id="KW-1133">Transmembrane helix</keyword>
<keyword evidence="1" id="KW-0812">Transmembrane</keyword>
<name>A0A481Z6V4_9VIRU</name>
<evidence type="ECO:0000256" key="1">
    <source>
        <dbReference type="SAM" id="Phobius"/>
    </source>
</evidence>